<dbReference type="PROSITE" id="PS00678">
    <property type="entry name" value="WD_REPEATS_1"/>
    <property type="match status" value="1"/>
</dbReference>
<dbReference type="GO" id="GO:1904263">
    <property type="term" value="P:positive regulation of TORC1 signaling"/>
    <property type="evidence" value="ECO:0007669"/>
    <property type="project" value="TreeGrafter"/>
</dbReference>
<dbReference type="InterPro" id="IPR019775">
    <property type="entry name" value="WD40_repeat_CS"/>
</dbReference>
<dbReference type="GO" id="GO:0034198">
    <property type="term" value="P:cellular response to amino acid starvation"/>
    <property type="evidence" value="ECO:0007669"/>
    <property type="project" value="TreeGrafter"/>
</dbReference>
<feature type="compositionally biased region" description="Low complexity" evidence="4">
    <location>
        <begin position="1347"/>
        <end position="1363"/>
    </location>
</feature>
<feature type="region of interest" description="Disordered" evidence="4">
    <location>
        <begin position="674"/>
        <end position="704"/>
    </location>
</feature>
<dbReference type="GO" id="GO:0005774">
    <property type="term" value="C:vacuolar membrane"/>
    <property type="evidence" value="ECO:0007669"/>
    <property type="project" value="TreeGrafter"/>
</dbReference>
<feature type="compositionally biased region" description="Low complexity" evidence="4">
    <location>
        <begin position="772"/>
        <end position="791"/>
    </location>
</feature>
<dbReference type="Pfam" id="PF17120">
    <property type="entry name" value="zf-RING_16"/>
    <property type="match status" value="1"/>
</dbReference>
<dbReference type="PANTHER" id="PTHR46170">
    <property type="entry name" value="GATOR COMPLEX PROTEIN WDR59"/>
    <property type="match status" value="1"/>
</dbReference>
<feature type="compositionally biased region" description="Polar residues" evidence="4">
    <location>
        <begin position="1433"/>
        <end position="1495"/>
    </location>
</feature>
<evidence type="ECO:0000256" key="3">
    <source>
        <dbReference type="PROSITE-ProRule" id="PRU00221"/>
    </source>
</evidence>
<dbReference type="OrthoDB" id="311712at2759"/>
<dbReference type="PANTHER" id="PTHR46170:SF1">
    <property type="entry name" value="GATOR COMPLEX PROTEIN WDR59"/>
    <property type="match status" value="1"/>
</dbReference>
<feature type="region of interest" description="Disordered" evidence="4">
    <location>
        <begin position="1333"/>
        <end position="1375"/>
    </location>
</feature>
<evidence type="ECO:0000313" key="6">
    <source>
        <dbReference type="EMBL" id="KAH7116850.1"/>
    </source>
</evidence>
<dbReference type="SUPFAM" id="SSF50978">
    <property type="entry name" value="WD40 repeat-like"/>
    <property type="match status" value="1"/>
</dbReference>
<feature type="compositionally biased region" description="Polar residues" evidence="4">
    <location>
        <begin position="1099"/>
        <end position="1110"/>
    </location>
</feature>
<evidence type="ECO:0000313" key="7">
    <source>
        <dbReference type="Proteomes" id="UP000700596"/>
    </source>
</evidence>
<dbReference type="EMBL" id="JAGMWT010000014">
    <property type="protein sequence ID" value="KAH7116850.1"/>
    <property type="molecule type" value="Genomic_DNA"/>
</dbReference>
<keyword evidence="1 3" id="KW-0853">WD repeat</keyword>
<evidence type="ECO:0000259" key="5">
    <source>
        <dbReference type="Pfam" id="PF17120"/>
    </source>
</evidence>
<dbReference type="Proteomes" id="UP000700596">
    <property type="component" value="Unassembled WGS sequence"/>
</dbReference>
<dbReference type="InterPro" id="IPR036322">
    <property type="entry name" value="WD40_repeat_dom_sf"/>
</dbReference>
<feature type="repeat" description="WD" evidence="3">
    <location>
        <begin position="253"/>
        <end position="286"/>
    </location>
</feature>
<proteinExistence type="predicted"/>
<protein>
    <recommendedName>
        <fullName evidence="5">WDR59/RTC1-like RING zinc finger domain-containing protein</fullName>
    </recommendedName>
</protein>
<dbReference type="SMART" id="SM00320">
    <property type="entry name" value="WD40"/>
    <property type="match status" value="4"/>
</dbReference>
<dbReference type="PROSITE" id="PS50082">
    <property type="entry name" value="WD_REPEATS_2"/>
    <property type="match status" value="2"/>
</dbReference>
<feature type="domain" description="WDR59/RTC1-like RING zinc finger" evidence="5">
    <location>
        <begin position="1562"/>
        <end position="1619"/>
    </location>
</feature>
<evidence type="ECO:0000256" key="2">
    <source>
        <dbReference type="ARBA" id="ARBA00022737"/>
    </source>
</evidence>
<feature type="region of interest" description="Disordered" evidence="4">
    <location>
        <begin position="763"/>
        <end position="799"/>
    </location>
</feature>
<feature type="region of interest" description="Disordered" evidence="4">
    <location>
        <begin position="1135"/>
        <end position="1199"/>
    </location>
</feature>
<keyword evidence="7" id="KW-1185">Reference proteome</keyword>
<feature type="compositionally biased region" description="Low complexity" evidence="4">
    <location>
        <begin position="1496"/>
        <end position="1510"/>
    </location>
</feature>
<gene>
    <name evidence="6" type="ORF">B0J11DRAFT_537697</name>
</gene>
<sequence>MQLPITKQDASGSPTFCKDASIELSEEIGAASISPAGRDVVLANNNGLLIIDLDNPYSSPRRIVNKSHWDVADVQWSPFADRSNWVASTCNQKAVIYNLAMAPETSRAPIQFTLHSHGRAITDINFSAHNPDVLATCAVDSFVMTWDLRAPEKQANSFEISNHLDRIRSKFQEAKELPWGSLIGTNERIRHVDAQRTFNPTLQHKPFAQMGDFVAGASQVKWNRQNEYVLASSHHKHLYTWDVRHGAKPLTTIPAHTTKICGIDWHRSEPNKILTCSLDKSIKIWEGVGTQADITQPYRVIRTLHPVRRARHTPFPNGILTMSERGTSALDLYTHDAGGSAQDSGIAKSAHAFQAHAEDCEVKEFLWRSRGSIENGIDEREFQLVTFGTDNHLNLYTISSDLLEKTVGFKRGGPITEKPSTTRRGAMYLTYRDGPPKQDVPRVSTSSNQRQGVLSTLIENADRLDVINANGWRTSVNRETMSATSLRQNRLGNVTNEMKWIHGVKVGERHQELGAEVDASILSKNQIAVQPQKDLKAEVSQAGKRFTTVKFEHTDFQNHQITVGFNGPWGDPDNAVGRKSDRKLVFLRLTIDFPPEYPSVTEEGSHPLQVRFQKTTAATDEVTLTRLRNDLQDIAFRYADKGLEALEPVLSYALGERSQEELLALIKDEEKAFDWPESGSSSSEDDAFEGIDQNDMTSSQTNTNVPLPIQCTARFFGSGYLVLSRAPTIPTTSGLDPIRLNRNPQNFPKDEIFESFGRLDPAHGYRSESPVSSSGSWDLASSQSSASSSGDETGLPVSRFQPPLAWQRGNVRFQAQQSHPSSSGAAKPSKPNFILTILDSSIENLMPSRRDLAEEYQIFGDGPSVCLHNSEVARKYGLDDLADVWLLCKLILNNEVPLEILNQNRRREQVLVLARRALVRIKRKDSGMDLQFDEADPVTNPKLKGRIKWGHHTVVTWLIPALFDHFERLADTQMLAMLSCIFSEPAAREGVTSAMSKMRQSCLPMSMEAPAFSLDYFASADAAWSLFKASLSLPSTPAYSRYANVHEFGWHRLTKTLDTYGSHSSSNGLWGSDTIPSEPVTPYSTGSTPPNPSRPPTLRSHNSNTPYSTSPEHHVSKRSSTANFASAIATLSRPFSNALSSSPPVKATARPDADLSTSAPTSGVTWGTTTFYGSGSGNNSTEKTPMPVTRTTKHGKRASFGQSDHVNINYYSDSDSDFEDFSYPQGDATSDYTAPPTPGAEDDSDGTTKITVTLKNQDRFDEEASVSAPLLDMGKEWLFRAWRNQYAEMLGCWGLVSARAEVLKFNGLVSYFPPGIEREGGGSKAGSVHLGFKGDENPSTPLPLPPTTTTTSLSTPISRSSTLAPPPSPFHNPRSPIEFQPSTPVNTATHTHTLNTTTIDSTFDPTTTPSVSITPATHPLGLSIPSPPPLHTNYPSITESGYTTPINTQPKPFPTSSMSTSIYTGMITSRPSIGSRTHSTLSKASSLGGTTATPNSTMTTGTPNANTSTTIQPSRHISTPSYSSAYPSSTATPNISGAPSPSHISHSASAAAAKRDAGKETVHACSICWIRVQGRFFLCPRCGHVAHFGCLDTGGEGEGDGHRVEEDECVVGCGCGCGFESQSEEEIWDGEDEKAGLRFKDGGAREGEVVWNEKGDFRGEDERERERVGEARAYDGIADWKKEGGGRRKGRKMG</sequence>
<dbReference type="Gene3D" id="2.130.10.10">
    <property type="entry name" value="YVTN repeat-like/Quinoprotein amine dehydrogenase"/>
    <property type="match status" value="1"/>
</dbReference>
<dbReference type="GO" id="GO:0035591">
    <property type="term" value="F:signaling adaptor activity"/>
    <property type="evidence" value="ECO:0007669"/>
    <property type="project" value="TreeGrafter"/>
</dbReference>
<evidence type="ECO:0000256" key="4">
    <source>
        <dbReference type="SAM" id="MobiDB-lite"/>
    </source>
</evidence>
<dbReference type="InterPro" id="IPR049567">
    <property type="entry name" value="WDR59-like"/>
</dbReference>
<reference evidence="6" key="1">
    <citation type="journal article" date="2021" name="Nat. Commun.">
        <title>Genetic determinants of endophytism in the Arabidopsis root mycobiome.</title>
        <authorList>
            <person name="Mesny F."/>
            <person name="Miyauchi S."/>
            <person name="Thiergart T."/>
            <person name="Pickel B."/>
            <person name="Atanasova L."/>
            <person name="Karlsson M."/>
            <person name="Huettel B."/>
            <person name="Barry K.W."/>
            <person name="Haridas S."/>
            <person name="Chen C."/>
            <person name="Bauer D."/>
            <person name="Andreopoulos W."/>
            <person name="Pangilinan J."/>
            <person name="LaButti K."/>
            <person name="Riley R."/>
            <person name="Lipzen A."/>
            <person name="Clum A."/>
            <person name="Drula E."/>
            <person name="Henrissat B."/>
            <person name="Kohler A."/>
            <person name="Grigoriev I.V."/>
            <person name="Martin F.M."/>
            <person name="Hacquard S."/>
        </authorList>
    </citation>
    <scope>NUCLEOTIDE SEQUENCE</scope>
    <source>
        <strain evidence="6">MPI-CAGE-CH-0243</strain>
    </source>
</reference>
<feature type="region of interest" description="Disordered" evidence="4">
    <location>
        <begin position="1222"/>
        <end position="1247"/>
    </location>
</feature>
<dbReference type="InterPro" id="IPR015943">
    <property type="entry name" value="WD40/YVTN_repeat-like_dom_sf"/>
</dbReference>
<dbReference type="InterPro" id="IPR001680">
    <property type="entry name" value="WD40_rpt"/>
</dbReference>
<dbReference type="Pfam" id="PF00400">
    <property type="entry name" value="WD40"/>
    <property type="match status" value="1"/>
</dbReference>
<feature type="repeat" description="WD" evidence="3">
    <location>
        <begin position="114"/>
        <end position="156"/>
    </location>
</feature>
<feature type="compositionally biased region" description="Polar residues" evidence="4">
    <location>
        <begin position="1155"/>
        <end position="1183"/>
    </location>
</feature>
<name>A0A9P9DAK8_9PLEO</name>
<dbReference type="InterPro" id="IPR049566">
    <property type="entry name" value="WDR59_RTC1-like_RING_Znf"/>
</dbReference>
<evidence type="ECO:0000256" key="1">
    <source>
        <dbReference type="ARBA" id="ARBA00022574"/>
    </source>
</evidence>
<organism evidence="6 7">
    <name type="scientific">Dendryphion nanum</name>
    <dbReference type="NCBI Taxonomy" id="256645"/>
    <lineage>
        <taxon>Eukaryota</taxon>
        <taxon>Fungi</taxon>
        <taxon>Dikarya</taxon>
        <taxon>Ascomycota</taxon>
        <taxon>Pezizomycotina</taxon>
        <taxon>Dothideomycetes</taxon>
        <taxon>Pleosporomycetidae</taxon>
        <taxon>Pleosporales</taxon>
        <taxon>Torulaceae</taxon>
        <taxon>Dendryphion</taxon>
    </lineage>
</organism>
<feature type="region of interest" description="Disordered" evidence="4">
    <location>
        <begin position="1395"/>
        <end position="1543"/>
    </location>
</feature>
<feature type="compositionally biased region" description="Polar residues" evidence="4">
    <location>
        <begin position="694"/>
        <end position="704"/>
    </location>
</feature>
<accession>A0A9P9DAK8</accession>
<feature type="region of interest" description="Disordered" evidence="4">
    <location>
        <begin position="1068"/>
        <end position="1121"/>
    </location>
</feature>
<feature type="compositionally biased region" description="Low complexity" evidence="4">
    <location>
        <begin position="1518"/>
        <end position="1543"/>
    </location>
</feature>
<keyword evidence="2" id="KW-0677">Repeat</keyword>
<dbReference type="GO" id="GO:0035859">
    <property type="term" value="C:Seh1-associated complex"/>
    <property type="evidence" value="ECO:0007669"/>
    <property type="project" value="TreeGrafter"/>
</dbReference>
<feature type="compositionally biased region" description="Low complexity" evidence="4">
    <location>
        <begin position="1395"/>
        <end position="1410"/>
    </location>
</feature>
<comment type="caution">
    <text evidence="6">The sequence shown here is derived from an EMBL/GenBank/DDBJ whole genome shotgun (WGS) entry which is preliminary data.</text>
</comment>